<dbReference type="Gene3D" id="2.40.160.10">
    <property type="entry name" value="Porin"/>
    <property type="match status" value="1"/>
</dbReference>
<sequence>MAATTVTLPQAAVVVEEKPSYSSPLSFLTDNAIAATISDTYSGLSARRKLLGLENPGTVDNIAREVQKDVLLSNFMFSGLRCDLQKVFSINPLFRLQHGFAMGSQALPPWQLMALYGTSDVFMQAAYSSDRSLTAWGNLRWTPRFVTKTQTSIDPRQAQAMVQIENEYTGEDFSASVKALSPSIMEGGLTGIVIGSYLQSVTPRLSLGLEGVWQRPALNNKPETALSYCARYRGTDWIASAQWLSQGSLGASYWRRLTDKVEAGVDCQLQFAPGFGAGMFGGARKEGTTTVGVKYNFTNSVYRAQVDSGGKFGVVLERRVAPPVTLTFAAEIDQWKNTHKLGLAVSLEGAPEELQEIAERPENQSALPPPI</sequence>
<evidence type="ECO:0000256" key="1">
    <source>
        <dbReference type="ARBA" id="ARBA00004374"/>
    </source>
</evidence>
<dbReference type="CDD" id="cd07305">
    <property type="entry name" value="Porin3_Tom40"/>
    <property type="match status" value="1"/>
</dbReference>
<dbReference type="HOGENOM" id="CLU_042174_0_0_1"/>
<dbReference type="STRING" id="5601.A0A0D2FXC7"/>
<keyword evidence="3" id="KW-0813">Transport</keyword>
<organism evidence="10 11">
    <name type="scientific">Phialophora macrospora</name>
    <dbReference type="NCBI Taxonomy" id="1851006"/>
    <lineage>
        <taxon>Eukaryota</taxon>
        <taxon>Fungi</taxon>
        <taxon>Dikarya</taxon>
        <taxon>Ascomycota</taxon>
        <taxon>Pezizomycotina</taxon>
        <taxon>Eurotiomycetes</taxon>
        <taxon>Chaetothyriomycetidae</taxon>
        <taxon>Chaetothyriales</taxon>
        <taxon>Herpotrichiellaceae</taxon>
        <taxon>Phialophora</taxon>
    </lineage>
</organism>
<dbReference type="Pfam" id="PF01459">
    <property type="entry name" value="Porin_3"/>
    <property type="match status" value="1"/>
</dbReference>
<dbReference type="Proteomes" id="UP000054266">
    <property type="component" value="Unassembled WGS sequence"/>
</dbReference>
<dbReference type="GO" id="GO:0030150">
    <property type="term" value="P:protein import into mitochondrial matrix"/>
    <property type="evidence" value="ECO:0007669"/>
    <property type="project" value="InterPro"/>
</dbReference>
<dbReference type="GO" id="GO:0005741">
    <property type="term" value="C:mitochondrial outer membrane"/>
    <property type="evidence" value="ECO:0007669"/>
    <property type="project" value="UniProtKB-SubCell"/>
</dbReference>
<dbReference type="InterPro" id="IPR027246">
    <property type="entry name" value="Porin_Euk/Tom40"/>
</dbReference>
<evidence type="ECO:0000256" key="2">
    <source>
        <dbReference type="ARBA" id="ARBA00010510"/>
    </source>
</evidence>
<keyword evidence="7" id="KW-0653">Protein transport</keyword>
<dbReference type="AlphaFoldDB" id="A0A0D2FXC7"/>
<dbReference type="PANTHER" id="PTHR10802">
    <property type="entry name" value="MITOCHONDRIAL IMPORT RECEPTOR SUBUNIT TOM40"/>
    <property type="match status" value="1"/>
</dbReference>
<dbReference type="InterPro" id="IPR023614">
    <property type="entry name" value="Porin_dom_sf"/>
</dbReference>
<name>A0A0D2FXC7_9EURO</name>
<comment type="similarity">
    <text evidence="2">Belongs to the Tom40 family.</text>
</comment>
<reference evidence="10 11" key="1">
    <citation type="submission" date="2015-01" db="EMBL/GenBank/DDBJ databases">
        <title>The Genome Sequence of Capronia semiimmersa CBS27337.</title>
        <authorList>
            <consortium name="The Broad Institute Genomics Platform"/>
            <person name="Cuomo C."/>
            <person name="de Hoog S."/>
            <person name="Gorbushina A."/>
            <person name="Stielow B."/>
            <person name="Teixiera M."/>
            <person name="Abouelleil A."/>
            <person name="Chapman S.B."/>
            <person name="Priest M."/>
            <person name="Young S.K."/>
            <person name="Wortman J."/>
            <person name="Nusbaum C."/>
            <person name="Birren B."/>
        </authorList>
    </citation>
    <scope>NUCLEOTIDE SEQUENCE [LARGE SCALE GENOMIC DNA]</scope>
    <source>
        <strain evidence="10 11">CBS 27337</strain>
    </source>
</reference>
<evidence type="ECO:0000313" key="10">
    <source>
        <dbReference type="EMBL" id="KIW71120.1"/>
    </source>
</evidence>
<keyword evidence="9" id="KW-0472">Membrane</keyword>
<protein>
    <recommendedName>
        <fullName evidence="12">Mitochondrial import receptor subunit TOM40</fullName>
    </recommendedName>
</protein>
<keyword evidence="11" id="KW-1185">Reference proteome</keyword>
<gene>
    <name evidence="10" type="ORF">PV04_03324</name>
</gene>
<evidence type="ECO:0008006" key="12">
    <source>
        <dbReference type="Google" id="ProtNLM"/>
    </source>
</evidence>
<evidence type="ECO:0000256" key="6">
    <source>
        <dbReference type="ARBA" id="ARBA00022787"/>
    </source>
</evidence>
<evidence type="ECO:0000256" key="4">
    <source>
        <dbReference type="ARBA" id="ARBA00022452"/>
    </source>
</evidence>
<keyword evidence="4" id="KW-1134">Transmembrane beta strand</keyword>
<keyword evidence="5" id="KW-0812">Transmembrane</keyword>
<proteinExistence type="inferred from homology"/>
<evidence type="ECO:0000256" key="9">
    <source>
        <dbReference type="ARBA" id="ARBA00023136"/>
    </source>
</evidence>
<evidence type="ECO:0000313" key="11">
    <source>
        <dbReference type="Proteomes" id="UP000054266"/>
    </source>
</evidence>
<evidence type="ECO:0000256" key="7">
    <source>
        <dbReference type="ARBA" id="ARBA00022927"/>
    </source>
</evidence>
<comment type="subcellular location">
    <subcellularLocation>
        <location evidence="1">Mitochondrion outer membrane</location>
        <topology evidence="1">Multi-pass membrane protein</topology>
    </subcellularLocation>
</comment>
<keyword evidence="8" id="KW-0496">Mitochondrion</keyword>
<dbReference type="InterPro" id="IPR037930">
    <property type="entry name" value="Tom40"/>
</dbReference>
<dbReference type="GO" id="GO:0008320">
    <property type="term" value="F:protein transmembrane transporter activity"/>
    <property type="evidence" value="ECO:0007669"/>
    <property type="project" value="InterPro"/>
</dbReference>
<evidence type="ECO:0000256" key="3">
    <source>
        <dbReference type="ARBA" id="ARBA00022448"/>
    </source>
</evidence>
<accession>A0A0D2FXC7</accession>
<keyword evidence="6" id="KW-1000">Mitochondrion outer membrane</keyword>
<dbReference type="EMBL" id="KN846957">
    <property type="protein sequence ID" value="KIW71120.1"/>
    <property type="molecule type" value="Genomic_DNA"/>
</dbReference>
<evidence type="ECO:0000256" key="8">
    <source>
        <dbReference type="ARBA" id="ARBA00023128"/>
    </source>
</evidence>
<evidence type="ECO:0000256" key="5">
    <source>
        <dbReference type="ARBA" id="ARBA00022692"/>
    </source>
</evidence>